<keyword evidence="2" id="KW-1185">Reference proteome</keyword>
<dbReference type="EMBL" id="FNRA01000015">
    <property type="protein sequence ID" value="SEB19496.1"/>
    <property type="molecule type" value="Genomic_DNA"/>
</dbReference>
<reference evidence="1 2" key="1">
    <citation type="submission" date="2016-10" db="EMBL/GenBank/DDBJ databases">
        <authorList>
            <person name="de Groot N.N."/>
        </authorList>
    </citation>
    <scope>NUCLEOTIDE SEQUENCE [LARGE SCALE GENOMIC DNA]</scope>
    <source>
        <strain evidence="1 2">DSM 19033</strain>
    </source>
</reference>
<proteinExistence type="predicted"/>
<evidence type="ECO:0000313" key="2">
    <source>
        <dbReference type="Proteomes" id="UP000198850"/>
    </source>
</evidence>
<evidence type="ECO:0000313" key="1">
    <source>
        <dbReference type="EMBL" id="SEB19496.1"/>
    </source>
</evidence>
<dbReference type="RefSeq" id="WP_090559833.1">
    <property type="nucleotide sequence ID" value="NZ_FNRA01000015.1"/>
</dbReference>
<accession>A0A1H4HCU1</accession>
<dbReference type="OrthoDB" id="677818at2"/>
<dbReference type="AlphaFoldDB" id="A0A1H4HCU1"/>
<dbReference type="STRING" id="425514.SAMN05443550_11588"/>
<sequence length="106" mass="11476">MEIKTEILVVCTNDRILQTVIRLLNTNASWKATGALTPEEVLRKCRETAYQVFLIGAGLTDTEEAGLSAAVKQIHPAIHVIPHYGGGSGLLFAEIYLALGTKNQAQ</sequence>
<dbReference type="Proteomes" id="UP000198850">
    <property type="component" value="Unassembled WGS sequence"/>
</dbReference>
<organism evidence="1 2">
    <name type="scientific">Pedobacter hartonius</name>
    <dbReference type="NCBI Taxonomy" id="425514"/>
    <lineage>
        <taxon>Bacteria</taxon>
        <taxon>Pseudomonadati</taxon>
        <taxon>Bacteroidota</taxon>
        <taxon>Sphingobacteriia</taxon>
        <taxon>Sphingobacteriales</taxon>
        <taxon>Sphingobacteriaceae</taxon>
        <taxon>Pedobacter</taxon>
    </lineage>
</organism>
<protein>
    <submittedName>
        <fullName evidence="1">Uncharacterized protein</fullName>
    </submittedName>
</protein>
<name>A0A1H4HCU1_9SPHI</name>
<gene>
    <name evidence="1" type="ORF">SAMN05443550_11588</name>
</gene>